<proteinExistence type="predicted"/>
<evidence type="ECO:0000313" key="2">
    <source>
        <dbReference type="Proteomes" id="UP000305067"/>
    </source>
</evidence>
<sequence length="100" mass="10980">MKSKCAFIEGTRYYEQDPILFPDAVSIYDPNRIASTVGTSGKSSAPTYLFTLPPPPAGHHTYPNVAAPTQPLVALIGEAILASKRSWLTTEEIKQYLRIV</sequence>
<dbReference type="AlphaFoldDB" id="A0A5C3QZF9"/>
<keyword evidence="2" id="KW-1185">Reference proteome</keyword>
<evidence type="ECO:0000313" key="1">
    <source>
        <dbReference type="EMBL" id="TFL07416.1"/>
    </source>
</evidence>
<name>A0A5C3QZF9_9AGAR</name>
<dbReference type="Proteomes" id="UP000305067">
    <property type="component" value="Unassembled WGS sequence"/>
</dbReference>
<gene>
    <name evidence="1" type="ORF">BDV98DRAFT_557837</name>
</gene>
<organism evidence="1 2">
    <name type="scientific">Pterulicium gracile</name>
    <dbReference type="NCBI Taxonomy" id="1884261"/>
    <lineage>
        <taxon>Eukaryota</taxon>
        <taxon>Fungi</taxon>
        <taxon>Dikarya</taxon>
        <taxon>Basidiomycota</taxon>
        <taxon>Agaricomycotina</taxon>
        <taxon>Agaricomycetes</taxon>
        <taxon>Agaricomycetidae</taxon>
        <taxon>Agaricales</taxon>
        <taxon>Pleurotineae</taxon>
        <taxon>Pterulaceae</taxon>
        <taxon>Pterulicium</taxon>
    </lineage>
</organism>
<reference evidence="1 2" key="1">
    <citation type="journal article" date="2019" name="Nat. Ecol. Evol.">
        <title>Megaphylogeny resolves global patterns of mushroom evolution.</title>
        <authorList>
            <person name="Varga T."/>
            <person name="Krizsan K."/>
            <person name="Foldi C."/>
            <person name="Dima B."/>
            <person name="Sanchez-Garcia M."/>
            <person name="Sanchez-Ramirez S."/>
            <person name="Szollosi G.J."/>
            <person name="Szarkandi J.G."/>
            <person name="Papp V."/>
            <person name="Albert L."/>
            <person name="Andreopoulos W."/>
            <person name="Angelini C."/>
            <person name="Antonin V."/>
            <person name="Barry K.W."/>
            <person name="Bougher N.L."/>
            <person name="Buchanan P."/>
            <person name="Buyck B."/>
            <person name="Bense V."/>
            <person name="Catcheside P."/>
            <person name="Chovatia M."/>
            <person name="Cooper J."/>
            <person name="Damon W."/>
            <person name="Desjardin D."/>
            <person name="Finy P."/>
            <person name="Geml J."/>
            <person name="Haridas S."/>
            <person name="Hughes K."/>
            <person name="Justo A."/>
            <person name="Karasinski D."/>
            <person name="Kautmanova I."/>
            <person name="Kiss B."/>
            <person name="Kocsube S."/>
            <person name="Kotiranta H."/>
            <person name="LaButti K.M."/>
            <person name="Lechner B.E."/>
            <person name="Liimatainen K."/>
            <person name="Lipzen A."/>
            <person name="Lukacs Z."/>
            <person name="Mihaltcheva S."/>
            <person name="Morgado L.N."/>
            <person name="Niskanen T."/>
            <person name="Noordeloos M.E."/>
            <person name="Ohm R.A."/>
            <person name="Ortiz-Santana B."/>
            <person name="Ovrebo C."/>
            <person name="Racz N."/>
            <person name="Riley R."/>
            <person name="Savchenko A."/>
            <person name="Shiryaev A."/>
            <person name="Soop K."/>
            <person name="Spirin V."/>
            <person name="Szebenyi C."/>
            <person name="Tomsovsky M."/>
            <person name="Tulloss R.E."/>
            <person name="Uehling J."/>
            <person name="Grigoriev I.V."/>
            <person name="Vagvolgyi C."/>
            <person name="Papp T."/>
            <person name="Martin F.M."/>
            <person name="Miettinen O."/>
            <person name="Hibbett D.S."/>
            <person name="Nagy L.G."/>
        </authorList>
    </citation>
    <scope>NUCLEOTIDE SEQUENCE [LARGE SCALE GENOMIC DNA]</scope>
    <source>
        <strain evidence="1 2">CBS 309.79</strain>
    </source>
</reference>
<dbReference type="EMBL" id="ML178814">
    <property type="protein sequence ID" value="TFL07416.1"/>
    <property type="molecule type" value="Genomic_DNA"/>
</dbReference>
<accession>A0A5C3QZF9</accession>
<protein>
    <submittedName>
        <fullName evidence="1">Uncharacterized protein</fullName>
    </submittedName>
</protein>